<gene>
    <name evidence="2" type="ORF">SAMN06264867_101423</name>
</gene>
<dbReference type="Proteomes" id="UP000319712">
    <property type="component" value="Unassembled WGS sequence"/>
</dbReference>
<accession>A0A521AWX9</accession>
<dbReference type="PIRSF" id="PIRSF030471">
    <property type="entry name" value="STR_Vng0742h_prd"/>
    <property type="match status" value="1"/>
</dbReference>
<evidence type="ECO:0000313" key="3">
    <source>
        <dbReference type="Proteomes" id="UP000319712"/>
    </source>
</evidence>
<name>A0A521AWX9_9EURY</name>
<feature type="domain" description="DICT" evidence="1">
    <location>
        <begin position="124"/>
        <end position="215"/>
    </location>
</feature>
<evidence type="ECO:0000313" key="2">
    <source>
        <dbReference type="EMBL" id="SMO39221.1"/>
    </source>
</evidence>
<keyword evidence="3" id="KW-1185">Reference proteome</keyword>
<protein>
    <submittedName>
        <fullName evidence="2">Diguanylate Cyclase and Two-component system sensory domain-containing protein</fullName>
    </submittedName>
</protein>
<reference evidence="2 3" key="1">
    <citation type="submission" date="2017-05" db="EMBL/GenBank/DDBJ databases">
        <authorList>
            <person name="Varghese N."/>
            <person name="Submissions S."/>
        </authorList>
    </citation>
    <scope>NUCLEOTIDE SEQUENCE [LARGE SCALE GENOMIC DNA]</scope>
    <source>
        <strain evidence="2 3">DSM 19504</strain>
    </source>
</reference>
<dbReference type="InterPro" id="IPR016954">
    <property type="entry name" value="Uncharacterised_Vng0742h"/>
</dbReference>
<organism evidence="2 3">
    <name type="scientific">Halorubrum cibi</name>
    <dbReference type="NCBI Taxonomy" id="413815"/>
    <lineage>
        <taxon>Archaea</taxon>
        <taxon>Methanobacteriati</taxon>
        <taxon>Methanobacteriota</taxon>
        <taxon>Stenosarchaea group</taxon>
        <taxon>Halobacteria</taxon>
        <taxon>Halobacteriales</taxon>
        <taxon>Haloferacaceae</taxon>
        <taxon>Halorubrum</taxon>
    </lineage>
</organism>
<proteinExistence type="predicted"/>
<dbReference type="EMBL" id="FXTD01000001">
    <property type="protein sequence ID" value="SMO39221.1"/>
    <property type="molecule type" value="Genomic_DNA"/>
</dbReference>
<dbReference type="AlphaFoldDB" id="A0A521AWX9"/>
<dbReference type="Pfam" id="PF10069">
    <property type="entry name" value="DICT"/>
    <property type="match status" value="1"/>
</dbReference>
<dbReference type="InterPro" id="IPR019278">
    <property type="entry name" value="DICT_dom"/>
</dbReference>
<evidence type="ECO:0000259" key="1">
    <source>
        <dbReference type="Pfam" id="PF10069"/>
    </source>
</evidence>
<sequence length="265" mass="29249">MMDPDSLRAFFEEIEAPDRSLVVLNRSSPDPVRGLLDSLLEGQPVSIRDAEVPDGDADVVALVEDGEVLAHSTLDELLESVLLINSDLYRTGAIGLGEVDLPDVLRGLDEVPFRVRGYPESNKEKLLLIVISRVIERIANETGGGTLRASFQRLSRLRDERGTYEVYESVARSGVDVHVYGVDDADSAETLPVTVHTGSSYPYRRSWFVVFTPPDGADARNGPNGGNGDHAALVALEDEPNVWDGFWTFRPELVDRIDRYIADRV</sequence>